<comment type="caution">
    <text evidence="2">The sequence shown here is derived from an EMBL/GenBank/DDBJ whole genome shotgun (WGS) entry which is preliminary data.</text>
</comment>
<dbReference type="Proteomes" id="UP000266385">
    <property type="component" value="Unassembled WGS sequence"/>
</dbReference>
<feature type="chain" id="PRO_5017349673" evidence="1">
    <location>
        <begin position="18"/>
        <end position="108"/>
    </location>
</feature>
<keyword evidence="1" id="KW-0732">Signal</keyword>
<evidence type="ECO:0000313" key="2">
    <source>
        <dbReference type="EMBL" id="RIJ32429.1"/>
    </source>
</evidence>
<dbReference type="EMBL" id="QWFX01000005">
    <property type="protein sequence ID" value="RIJ32429.1"/>
    <property type="molecule type" value="Genomic_DNA"/>
</dbReference>
<dbReference type="AlphaFoldDB" id="A0A399RR05"/>
<gene>
    <name evidence="2" type="ORF">D1223_00795</name>
</gene>
<sequence>MSLVVAGFLAVPLAVQAALPPQSERQRELQLIISSAEVEAALGSRPIDSISTIGDDTYTITAGGCSLVVAVVDAPEPAMLSWVSPGPLRLEIGKLSCVECRKAQPGGL</sequence>
<feature type="signal peptide" evidence="1">
    <location>
        <begin position="1"/>
        <end position="17"/>
    </location>
</feature>
<name>A0A399RR05_9PROT</name>
<evidence type="ECO:0000313" key="3">
    <source>
        <dbReference type="Proteomes" id="UP000266385"/>
    </source>
</evidence>
<reference evidence="2 3" key="1">
    <citation type="submission" date="2018-08" db="EMBL/GenBank/DDBJ databases">
        <title>Henriciella mobilis sp. nov., isolated from seawater.</title>
        <authorList>
            <person name="Cheng H."/>
            <person name="Wu Y.-H."/>
            <person name="Xu X.-W."/>
            <person name="Guo L.-L."/>
        </authorList>
    </citation>
    <scope>NUCLEOTIDE SEQUENCE [LARGE SCALE GENOMIC DNA]</scope>
    <source>
        <strain evidence="2 3">JN25</strain>
    </source>
</reference>
<accession>A0A399RR05</accession>
<protein>
    <submittedName>
        <fullName evidence="2">Uncharacterized protein</fullName>
    </submittedName>
</protein>
<proteinExistence type="predicted"/>
<keyword evidence="3" id="KW-1185">Reference proteome</keyword>
<evidence type="ECO:0000256" key="1">
    <source>
        <dbReference type="SAM" id="SignalP"/>
    </source>
</evidence>
<organism evidence="2 3">
    <name type="scientific">Henriciella mobilis</name>
    <dbReference type="NCBI Taxonomy" id="2305467"/>
    <lineage>
        <taxon>Bacteria</taxon>
        <taxon>Pseudomonadati</taxon>
        <taxon>Pseudomonadota</taxon>
        <taxon>Alphaproteobacteria</taxon>
        <taxon>Hyphomonadales</taxon>
        <taxon>Hyphomonadaceae</taxon>
        <taxon>Henriciella</taxon>
    </lineage>
</organism>